<feature type="transmembrane region" description="Helical" evidence="1">
    <location>
        <begin position="20"/>
        <end position="47"/>
    </location>
</feature>
<dbReference type="AlphaFoldDB" id="I7AP55"/>
<dbReference type="KEGG" id="ero:EROM_081730"/>
<gene>
    <name evidence="2" type="ordered locus">EROM_081730</name>
</gene>
<name>I7AP55_ENCRO</name>
<keyword evidence="3" id="KW-1185">Reference proteome</keyword>
<dbReference type="OrthoDB" id="2195403at2759"/>
<dbReference type="VEuPathDB" id="MicrosporidiaDB:EROM_081730"/>
<keyword evidence="1" id="KW-0812">Transmembrane</keyword>
<evidence type="ECO:0000313" key="2">
    <source>
        <dbReference type="EMBL" id="AFN83589.1"/>
    </source>
</evidence>
<dbReference type="GeneID" id="20521908"/>
<feature type="transmembrane region" description="Helical" evidence="1">
    <location>
        <begin position="54"/>
        <end position="73"/>
    </location>
</feature>
<evidence type="ECO:0000256" key="1">
    <source>
        <dbReference type="SAM" id="Phobius"/>
    </source>
</evidence>
<dbReference type="EMBL" id="CP003525">
    <property type="protein sequence ID" value="AFN83589.1"/>
    <property type="molecule type" value="Genomic_DNA"/>
</dbReference>
<dbReference type="RefSeq" id="XP_009265086.1">
    <property type="nucleotide sequence ID" value="XM_009266811.1"/>
</dbReference>
<protein>
    <recommendedName>
        <fullName evidence="4">Transmembrane protein</fullName>
    </recommendedName>
</protein>
<evidence type="ECO:0000313" key="3">
    <source>
        <dbReference type="Proteomes" id="UP000010094"/>
    </source>
</evidence>
<keyword evidence="1" id="KW-1133">Transmembrane helix</keyword>
<proteinExistence type="predicted"/>
<keyword evidence="1" id="KW-0472">Membrane</keyword>
<reference evidence="2 3" key="1">
    <citation type="journal article" date="2012" name="Proc. Natl. Acad. Sci. U.S.A.">
        <title>Gain and loss of multiple functionally related, horizontally transferred genes in the reduced genomes of two microsporidian parasites.</title>
        <authorList>
            <person name="Pombert J.-F."/>
            <person name="Selman M."/>
            <person name="Burki F."/>
            <person name="Bardell F.T."/>
            <person name="Farinelli L."/>
            <person name="Solter L.F."/>
            <person name="Whitman D.W."/>
            <person name="Weiss L.M."/>
            <person name="Corradi N."/>
            <person name="Keeling P.J."/>
        </authorList>
    </citation>
    <scope>NUCLEOTIDE SEQUENCE [LARGE SCALE GENOMIC DNA]</scope>
    <source>
        <strain evidence="2 3">SJ-2008</strain>
    </source>
</reference>
<evidence type="ECO:0008006" key="4">
    <source>
        <dbReference type="Google" id="ProtNLM"/>
    </source>
</evidence>
<dbReference type="HOGENOM" id="CLU_1704222_0_0_1"/>
<sequence>METGLGLKSFVFSLSNIILVAKVGLVILGTVYPCLYGLVALISLVVIQRKTIHKALGILLIIIYLKLLLGSSFEFDAPSKICNSTFSDEVDDQEADEFSSSSEHFIDDKIFPSEVKKNENIIGHRLEESNLSHLQNRDDARCRFCSRVLS</sequence>
<dbReference type="Proteomes" id="UP000010094">
    <property type="component" value="Chromosome VIII"/>
</dbReference>
<organism evidence="2 3">
    <name type="scientific">Encephalitozoon romaleae (strain SJ-2008)</name>
    <name type="common">Microsporidian parasite</name>
    <dbReference type="NCBI Taxonomy" id="1178016"/>
    <lineage>
        <taxon>Eukaryota</taxon>
        <taxon>Fungi</taxon>
        <taxon>Fungi incertae sedis</taxon>
        <taxon>Microsporidia</taxon>
        <taxon>Unikaryonidae</taxon>
        <taxon>Encephalitozoon</taxon>
    </lineage>
</organism>
<accession>I7AP55</accession>